<dbReference type="SUPFAM" id="SSF54637">
    <property type="entry name" value="Thioesterase/thiol ester dehydrase-isomerase"/>
    <property type="match status" value="1"/>
</dbReference>
<proteinExistence type="predicted"/>
<organism evidence="1 2">
    <name type="scientific">Amylocarpus encephaloides</name>
    <dbReference type="NCBI Taxonomy" id="45428"/>
    <lineage>
        <taxon>Eukaryota</taxon>
        <taxon>Fungi</taxon>
        <taxon>Dikarya</taxon>
        <taxon>Ascomycota</taxon>
        <taxon>Pezizomycotina</taxon>
        <taxon>Leotiomycetes</taxon>
        <taxon>Helotiales</taxon>
        <taxon>Helotiales incertae sedis</taxon>
        <taxon>Amylocarpus</taxon>
    </lineage>
</organism>
<protein>
    <recommendedName>
        <fullName evidence="3">MaoC-like domain-containing protein</fullName>
    </recommendedName>
</protein>
<evidence type="ECO:0008006" key="3">
    <source>
        <dbReference type="Google" id="ProtNLM"/>
    </source>
</evidence>
<evidence type="ECO:0000313" key="1">
    <source>
        <dbReference type="EMBL" id="KAG9236639.1"/>
    </source>
</evidence>
<dbReference type="GO" id="GO:0019171">
    <property type="term" value="F:(3R)-hydroxyacyl-[acyl-carrier-protein] dehydratase activity"/>
    <property type="evidence" value="ECO:0007669"/>
    <property type="project" value="TreeGrafter"/>
</dbReference>
<dbReference type="PANTHER" id="PTHR28152">
    <property type="entry name" value="HYDROXYACYL-THIOESTER DEHYDRATASE TYPE 2, MITOCHONDRIAL"/>
    <property type="match status" value="1"/>
</dbReference>
<dbReference type="EMBL" id="MU251403">
    <property type="protein sequence ID" value="KAG9236639.1"/>
    <property type="molecule type" value="Genomic_DNA"/>
</dbReference>
<dbReference type="InterPro" id="IPR052741">
    <property type="entry name" value="Mitochondrial_HTD2"/>
</dbReference>
<name>A0A9P8C7E3_9HELO</name>
<accession>A0A9P8C7E3</accession>
<dbReference type="PANTHER" id="PTHR28152:SF1">
    <property type="entry name" value="HYDROXYACYL-THIOESTER DEHYDRATASE TYPE 2, MITOCHONDRIAL"/>
    <property type="match status" value="1"/>
</dbReference>
<sequence length="374" mass="42084">MKAFQRLPKARLALSSLNSPSKLFIRQSSTNESELEISAKQEVGALKRKFAEPTISYDYLTPTSSHLLNLTLADILPEECWAPNFSASDLTLPVVGDTPLPEGHHLVYCPPQLLARDLLEDGTDNMHHPGRPFTRRLWTSGNLRFHSRPEDGLPMKLDGRRVFCREKIRRINIGNDLAQITILRHIGYAPENTSPLKFVVAISETRDFRFFTDKAEAKAGVGHQYKPRRDHNEIKAFSFTPTPSLLARFSALTFNAHRIHLDVQYSQVEGYKSLLLHGPLLAMLMLAALRPHVEHGNSLRIFGYRLLRPVYVNEKIDIIVQKTGREPTNGDYSVMILVGGVVHASGRGSSKGIDEPYKELDDAHLIDARLPESL</sequence>
<dbReference type="Proteomes" id="UP000824998">
    <property type="component" value="Unassembled WGS sequence"/>
</dbReference>
<evidence type="ECO:0000313" key="2">
    <source>
        <dbReference type="Proteomes" id="UP000824998"/>
    </source>
</evidence>
<comment type="caution">
    <text evidence="1">The sequence shown here is derived from an EMBL/GenBank/DDBJ whole genome shotgun (WGS) entry which is preliminary data.</text>
</comment>
<keyword evidence="2" id="KW-1185">Reference proteome</keyword>
<gene>
    <name evidence="1" type="ORF">BJ875DRAFT_215884</name>
</gene>
<dbReference type="OrthoDB" id="3257538at2759"/>
<dbReference type="AlphaFoldDB" id="A0A9P8C7E3"/>
<dbReference type="Gene3D" id="3.10.129.10">
    <property type="entry name" value="Hotdog Thioesterase"/>
    <property type="match status" value="1"/>
</dbReference>
<dbReference type="InterPro" id="IPR029069">
    <property type="entry name" value="HotDog_dom_sf"/>
</dbReference>
<reference evidence="1" key="1">
    <citation type="journal article" date="2021" name="IMA Fungus">
        <title>Genomic characterization of three marine fungi, including Emericellopsis atlantica sp. nov. with signatures of a generalist lifestyle and marine biomass degradation.</title>
        <authorList>
            <person name="Hagestad O.C."/>
            <person name="Hou L."/>
            <person name="Andersen J.H."/>
            <person name="Hansen E.H."/>
            <person name="Altermark B."/>
            <person name="Li C."/>
            <person name="Kuhnert E."/>
            <person name="Cox R.J."/>
            <person name="Crous P.W."/>
            <person name="Spatafora J.W."/>
            <person name="Lail K."/>
            <person name="Amirebrahimi M."/>
            <person name="Lipzen A."/>
            <person name="Pangilinan J."/>
            <person name="Andreopoulos W."/>
            <person name="Hayes R.D."/>
            <person name="Ng V."/>
            <person name="Grigoriev I.V."/>
            <person name="Jackson S.A."/>
            <person name="Sutton T.D.S."/>
            <person name="Dobson A.D.W."/>
            <person name="Rama T."/>
        </authorList>
    </citation>
    <scope>NUCLEOTIDE SEQUENCE</scope>
    <source>
        <strain evidence="1">TRa018bII</strain>
    </source>
</reference>
<dbReference type="GO" id="GO:0005739">
    <property type="term" value="C:mitochondrion"/>
    <property type="evidence" value="ECO:0007669"/>
    <property type="project" value="TreeGrafter"/>
</dbReference>